<evidence type="ECO:0000256" key="1">
    <source>
        <dbReference type="SAM" id="MobiDB-lite"/>
    </source>
</evidence>
<proteinExistence type="predicted"/>
<evidence type="ECO:0000313" key="3">
    <source>
        <dbReference type="Proteomes" id="UP000294530"/>
    </source>
</evidence>
<comment type="caution">
    <text evidence="2">The sequence shown here is derived from an EMBL/GenBank/DDBJ whole genome shotgun (WGS) entry which is preliminary data.</text>
</comment>
<gene>
    <name evidence="2" type="ORF">CCR75_009655</name>
</gene>
<sequence length="222" mass="24624">MAKKKVGLKSNARSNARKKIKKKGMFKALKKQDKRAVITQTNMTDPHTSKRKYKVAKRPATISDEFRNYDERVAASKVRRSGVIPKLSAVAPPAFVMAAPIFQFNATSMLKPMPREIEGFSGFLSALEAPKDATIANSNQHMRHSKNVEYSGNNVFSVLDNGDEEQIKARELSQSLSAFMQPATFKFPPAKSNFTMQPSLQSSFQQSTNLVLANAADIDPDL</sequence>
<evidence type="ECO:0000313" key="2">
    <source>
        <dbReference type="EMBL" id="TDH73890.1"/>
    </source>
</evidence>
<dbReference type="EMBL" id="SHOA02000028">
    <property type="protein sequence ID" value="TDH73890.1"/>
    <property type="molecule type" value="Genomic_DNA"/>
</dbReference>
<reference evidence="2 3" key="1">
    <citation type="journal article" date="2021" name="Genome Biol.">
        <title>AFLAP: assembly-free linkage analysis pipeline using k-mers from genome sequencing data.</title>
        <authorList>
            <person name="Fletcher K."/>
            <person name="Zhang L."/>
            <person name="Gil J."/>
            <person name="Han R."/>
            <person name="Cavanaugh K."/>
            <person name="Michelmore R."/>
        </authorList>
    </citation>
    <scope>NUCLEOTIDE SEQUENCE [LARGE SCALE GENOMIC DNA]</scope>
    <source>
        <strain evidence="2 3">SF5</strain>
    </source>
</reference>
<dbReference type="Proteomes" id="UP000294530">
    <property type="component" value="Unassembled WGS sequence"/>
</dbReference>
<feature type="compositionally biased region" description="Basic residues" evidence="1">
    <location>
        <begin position="15"/>
        <end position="26"/>
    </location>
</feature>
<dbReference type="GeneID" id="94353365"/>
<dbReference type="KEGG" id="blac:94353365"/>
<feature type="region of interest" description="Disordered" evidence="1">
    <location>
        <begin position="1"/>
        <end position="26"/>
    </location>
</feature>
<accession>A0A976ILA7</accession>
<dbReference type="AlphaFoldDB" id="A0A976ILA7"/>
<name>A0A976ILA7_BRELC</name>
<organism evidence="2 3">
    <name type="scientific">Bremia lactucae</name>
    <name type="common">Lettuce downy mildew</name>
    <dbReference type="NCBI Taxonomy" id="4779"/>
    <lineage>
        <taxon>Eukaryota</taxon>
        <taxon>Sar</taxon>
        <taxon>Stramenopiles</taxon>
        <taxon>Oomycota</taxon>
        <taxon>Peronosporomycetes</taxon>
        <taxon>Peronosporales</taxon>
        <taxon>Peronosporaceae</taxon>
        <taxon>Bremia</taxon>
    </lineage>
</organism>
<dbReference type="OrthoDB" id="126086at2759"/>
<protein>
    <submittedName>
        <fullName evidence="2">Uncharacterized protein</fullName>
    </submittedName>
</protein>
<dbReference type="RefSeq" id="XP_067823388.1">
    <property type="nucleotide sequence ID" value="XM_067967694.1"/>
</dbReference>
<keyword evidence="3" id="KW-1185">Reference proteome</keyword>